<proteinExistence type="predicted"/>
<dbReference type="RefSeq" id="WP_029054939.1">
    <property type="nucleotide sequence ID" value="NZ_CP015108.1"/>
</dbReference>
<sequence>MLELDTPIEGKLACFGTLRDKVDQHGYHFGGGWDYHKGSFDSVLHREAGETIYLRVPFEVHDGELDDFNTSIKFKKPYVIKHVVNTGLDPDSSSLISGSFNQFQEPLDRDAEIRDKSRWEIAGELAIEEILQYLE</sequence>
<name>A0ABM6JUF8_SPOUR</name>
<keyword evidence="2" id="KW-1185">Reference proteome</keyword>
<dbReference type="Proteomes" id="UP000192486">
    <property type="component" value="Chromosome"/>
</dbReference>
<dbReference type="Gene3D" id="3.30.310.100">
    <property type="entry name" value="YugN-like"/>
    <property type="match status" value="1"/>
</dbReference>
<accession>A0ABM6JUF8</accession>
<evidence type="ECO:0008006" key="3">
    <source>
        <dbReference type="Google" id="ProtNLM"/>
    </source>
</evidence>
<dbReference type="SUPFAM" id="SSF160755">
    <property type="entry name" value="YugN-like"/>
    <property type="match status" value="1"/>
</dbReference>
<reference evidence="1 2" key="1">
    <citation type="submission" date="2016-04" db="EMBL/GenBank/DDBJ databases">
        <title>Comparative Genomics and Epigenetics of Sporosarcina ureae.</title>
        <authorList>
            <person name="Oliver A.S."/>
            <person name="Cooper K.K."/>
        </authorList>
    </citation>
    <scope>NUCLEOTIDE SEQUENCE [LARGE SCALE GENOMIC DNA]</scope>
    <source>
        <strain evidence="1 2">S204</strain>
    </source>
</reference>
<dbReference type="Pfam" id="PF08868">
    <property type="entry name" value="YugN"/>
    <property type="match status" value="1"/>
</dbReference>
<dbReference type="InterPro" id="IPR036491">
    <property type="entry name" value="YugN-like_sf"/>
</dbReference>
<dbReference type="EMBL" id="CP015108">
    <property type="protein sequence ID" value="ARF13809.1"/>
    <property type="molecule type" value="Genomic_DNA"/>
</dbReference>
<dbReference type="InterPro" id="IPR014967">
    <property type="entry name" value="Uncharacterised_YugN-like"/>
</dbReference>
<organism evidence="1 2">
    <name type="scientific">Sporosarcina ureae</name>
    <dbReference type="NCBI Taxonomy" id="1571"/>
    <lineage>
        <taxon>Bacteria</taxon>
        <taxon>Bacillati</taxon>
        <taxon>Bacillota</taxon>
        <taxon>Bacilli</taxon>
        <taxon>Bacillales</taxon>
        <taxon>Caryophanaceae</taxon>
        <taxon>Sporosarcina</taxon>
    </lineage>
</organism>
<gene>
    <name evidence="1" type="ORF">SporoS204_06420</name>
</gene>
<evidence type="ECO:0000313" key="2">
    <source>
        <dbReference type="Proteomes" id="UP000192486"/>
    </source>
</evidence>
<protein>
    <recommendedName>
        <fullName evidence="3">YugN-like family protein</fullName>
    </recommendedName>
</protein>
<evidence type="ECO:0000313" key="1">
    <source>
        <dbReference type="EMBL" id="ARF13809.1"/>
    </source>
</evidence>